<protein>
    <submittedName>
        <fullName evidence="1">Uncharacterized protein</fullName>
    </submittedName>
</protein>
<dbReference type="PANTHER" id="PTHR33710">
    <property type="entry name" value="BNAC02G09200D PROTEIN"/>
    <property type="match status" value="1"/>
</dbReference>
<gene>
    <name evidence="1" type="ORF">DH2020_024150</name>
</gene>
<keyword evidence="2" id="KW-1185">Reference proteome</keyword>
<comment type="caution">
    <text evidence="1">The sequence shown here is derived from an EMBL/GenBank/DDBJ whole genome shotgun (WGS) entry which is preliminary data.</text>
</comment>
<name>A0ABR0WBY1_REHGL</name>
<dbReference type="SUPFAM" id="SSF56219">
    <property type="entry name" value="DNase I-like"/>
    <property type="match status" value="1"/>
</dbReference>
<proteinExistence type="predicted"/>
<dbReference type="EMBL" id="JABTTQ020000013">
    <property type="protein sequence ID" value="KAK6143802.1"/>
    <property type="molecule type" value="Genomic_DNA"/>
</dbReference>
<organism evidence="1 2">
    <name type="scientific">Rehmannia glutinosa</name>
    <name type="common">Chinese foxglove</name>
    <dbReference type="NCBI Taxonomy" id="99300"/>
    <lineage>
        <taxon>Eukaryota</taxon>
        <taxon>Viridiplantae</taxon>
        <taxon>Streptophyta</taxon>
        <taxon>Embryophyta</taxon>
        <taxon>Tracheophyta</taxon>
        <taxon>Spermatophyta</taxon>
        <taxon>Magnoliopsida</taxon>
        <taxon>eudicotyledons</taxon>
        <taxon>Gunneridae</taxon>
        <taxon>Pentapetalae</taxon>
        <taxon>asterids</taxon>
        <taxon>lamiids</taxon>
        <taxon>Lamiales</taxon>
        <taxon>Orobanchaceae</taxon>
        <taxon>Rehmannieae</taxon>
        <taxon>Rehmannia</taxon>
    </lineage>
</organism>
<dbReference type="PANTHER" id="PTHR33710:SF62">
    <property type="entry name" value="DUF4283 DOMAIN PROTEIN"/>
    <property type="match status" value="1"/>
</dbReference>
<evidence type="ECO:0000313" key="2">
    <source>
        <dbReference type="Proteomes" id="UP001318860"/>
    </source>
</evidence>
<dbReference type="Proteomes" id="UP001318860">
    <property type="component" value="Unassembled WGS sequence"/>
</dbReference>
<reference evidence="1 2" key="1">
    <citation type="journal article" date="2021" name="Comput. Struct. Biotechnol. J.">
        <title>De novo genome assembly of the potent medicinal plant Rehmannia glutinosa using nanopore technology.</title>
        <authorList>
            <person name="Ma L."/>
            <person name="Dong C."/>
            <person name="Song C."/>
            <person name="Wang X."/>
            <person name="Zheng X."/>
            <person name="Niu Y."/>
            <person name="Chen S."/>
            <person name="Feng W."/>
        </authorList>
    </citation>
    <scope>NUCLEOTIDE SEQUENCE [LARGE SCALE GENOMIC DNA]</scope>
    <source>
        <strain evidence="1">DH-2019</strain>
    </source>
</reference>
<dbReference type="InterPro" id="IPR036691">
    <property type="entry name" value="Endo/exonu/phosph_ase_sf"/>
</dbReference>
<evidence type="ECO:0000313" key="1">
    <source>
        <dbReference type="EMBL" id="KAK6143802.1"/>
    </source>
</evidence>
<accession>A0ABR0WBY1</accession>
<sequence>MRANNCNRRKERLGYDGLFIVNCEGKSGGLMLLWKTPLIVTICSYSLGHVDCIVNEVDKEWRFTGFYGHSEMGGRRKPESQIDDFNKAIEECELREIYGEGDWFTWVNKRAVDELIFEKLDSFLSTLQWRLINPMATMRTLEFYSSDHRAVFVIWQRDRNSNTTNTHQQTKRFKFEKFWSVESGCYYVVERGWNKDGSGTSLERKMENCKEELRRWAYNKFHHLPRHLKQERDKLNALKQSKQWRRVENCRFGKKDRKHCYPRENILETTKSQQLVETRQHEEHTILSRKASVEIELIRSRVWPLNKEIIAGNNDNGRYNCGLLFSKFLPLLTPHRMTWTR</sequence>